<dbReference type="InterPro" id="IPR003692">
    <property type="entry name" value="Hydantoinase_B"/>
</dbReference>
<accession>A0ABV7VEK1</accession>
<gene>
    <name evidence="3" type="ORF">ACFOOQ_07425</name>
</gene>
<name>A0ABV7VEK1_9PROT</name>
<dbReference type="RefSeq" id="WP_379723806.1">
    <property type="nucleotide sequence ID" value="NZ_JBHRYJ010000001.1"/>
</dbReference>
<keyword evidence="4" id="KW-1185">Reference proteome</keyword>
<dbReference type="Proteomes" id="UP001595711">
    <property type="component" value="Unassembled WGS sequence"/>
</dbReference>
<evidence type="ECO:0000259" key="2">
    <source>
        <dbReference type="Pfam" id="PF02538"/>
    </source>
</evidence>
<feature type="region of interest" description="Disordered" evidence="1">
    <location>
        <begin position="518"/>
        <end position="546"/>
    </location>
</feature>
<evidence type="ECO:0000256" key="1">
    <source>
        <dbReference type="SAM" id="MobiDB-lite"/>
    </source>
</evidence>
<reference evidence="4" key="1">
    <citation type="journal article" date="2019" name="Int. J. Syst. Evol. Microbiol.">
        <title>The Global Catalogue of Microorganisms (GCM) 10K type strain sequencing project: providing services to taxonomists for standard genome sequencing and annotation.</title>
        <authorList>
            <consortium name="The Broad Institute Genomics Platform"/>
            <consortium name="The Broad Institute Genome Sequencing Center for Infectious Disease"/>
            <person name="Wu L."/>
            <person name="Ma J."/>
        </authorList>
    </citation>
    <scope>NUCLEOTIDE SEQUENCE [LARGE SCALE GENOMIC DNA]</scope>
    <source>
        <strain evidence="4">KCTC 42182</strain>
    </source>
</reference>
<evidence type="ECO:0000313" key="4">
    <source>
        <dbReference type="Proteomes" id="UP001595711"/>
    </source>
</evidence>
<sequence length="546" mass="56141">MTVTRLQAALVPRVEPLRLSLQAASDRMQDSLIGGAYSAIAREAGDGAAALFLPDGRLLAQARSLPLLLGSLIPAVAAVLQRFPAGTMQEGDGYLLNDPFAGGTHLPDLTLIRPIFLDGEMIGIAAASLHHQDVGGITPGSIPPHATSIFQEGLRIPPMRSHRNGVLDRQLEALLVANSRTPDLLLGDLSSQWSATSLGSRELQALAAREGRSFGALCDALIMQAEALTRQALLACPDGTGQWEDALDSDGVGDDPVPIRVTVEKRGDRLRIDFTGSASQTRGPVNAAPAAVLSAALYFMRSLAPDAPNNAGCLAPLDLVLPEGSVVNPRWPAAVNARTGTVKLACNAIIGAWSSIAPAAATAANAGVAAVIAFAGTGADGRSFALTEVMASGAGGHSGGPGTSGISTDVSNARNTPVEIIEARTPIRIESYGLAAGSGGAGRHRGGDGLRRVYCLTGGSGMVSYRGERHCHAARGAAGGAPGAVSRAWIERMDGRIETLGAKAQFEWAAGDRLHVETAGAGGWGQPEGQQAEGQQANASSEREGD</sequence>
<dbReference type="PANTHER" id="PTHR11365:SF23">
    <property type="entry name" value="HYPOTHETICAL 5-OXOPROLINASE (EUROFUNG)-RELATED"/>
    <property type="match status" value="1"/>
</dbReference>
<comment type="caution">
    <text evidence="3">The sequence shown here is derived from an EMBL/GenBank/DDBJ whole genome shotgun (WGS) entry which is preliminary data.</text>
</comment>
<proteinExistence type="predicted"/>
<dbReference type="Pfam" id="PF02538">
    <property type="entry name" value="Hydantoinase_B"/>
    <property type="match status" value="1"/>
</dbReference>
<evidence type="ECO:0000313" key="3">
    <source>
        <dbReference type="EMBL" id="MFC3675367.1"/>
    </source>
</evidence>
<organism evidence="3 4">
    <name type="scientific">Ferrovibrio xuzhouensis</name>
    <dbReference type="NCBI Taxonomy" id="1576914"/>
    <lineage>
        <taxon>Bacteria</taxon>
        <taxon>Pseudomonadati</taxon>
        <taxon>Pseudomonadota</taxon>
        <taxon>Alphaproteobacteria</taxon>
        <taxon>Rhodospirillales</taxon>
        <taxon>Rhodospirillaceae</taxon>
        <taxon>Ferrovibrio</taxon>
    </lineage>
</organism>
<protein>
    <submittedName>
        <fullName evidence="3">Hydantoinase B/oxoprolinase family protein</fullName>
    </submittedName>
</protein>
<dbReference type="InterPro" id="IPR045079">
    <property type="entry name" value="Oxoprolinase-like"/>
</dbReference>
<dbReference type="PANTHER" id="PTHR11365">
    <property type="entry name" value="5-OXOPROLINASE RELATED"/>
    <property type="match status" value="1"/>
</dbReference>
<dbReference type="EMBL" id="JBHRYJ010000001">
    <property type="protein sequence ID" value="MFC3675367.1"/>
    <property type="molecule type" value="Genomic_DNA"/>
</dbReference>
<feature type="domain" description="Hydantoinase B/oxoprolinase" evidence="2">
    <location>
        <begin position="18"/>
        <end position="527"/>
    </location>
</feature>
<feature type="compositionally biased region" description="Low complexity" evidence="1">
    <location>
        <begin position="527"/>
        <end position="539"/>
    </location>
</feature>